<protein>
    <recommendedName>
        <fullName evidence="2">RNase H type-1 domain-containing protein</fullName>
    </recommendedName>
</protein>
<feature type="domain" description="RNase H type-1" evidence="2">
    <location>
        <begin position="188"/>
        <end position="341"/>
    </location>
</feature>
<comment type="caution">
    <text evidence="3">The sequence shown here is derived from an EMBL/GenBank/DDBJ whole genome shotgun (WGS) entry which is preliminary data.</text>
</comment>
<dbReference type="Gene3D" id="3.30.420.10">
    <property type="entry name" value="Ribonuclease H-like superfamily/Ribonuclease H"/>
    <property type="match status" value="1"/>
</dbReference>
<dbReference type="EMBL" id="CAJPDT010000027">
    <property type="protein sequence ID" value="CAF9921376.1"/>
    <property type="molecule type" value="Genomic_DNA"/>
</dbReference>
<keyword evidence="4" id="KW-1185">Reference proteome</keyword>
<feature type="compositionally biased region" description="Basic and acidic residues" evidence="1">
    <location>
        <begin position="60"/>
        <end position="83"/>
    </location>
</feature>
<dbReference type="Proteomes" id="UP000664534">
    <property type="component" value="Unassembled WGS sequence"/>
</dbReference>
<evidence type="ECO:0000256" key="1">
    <source>
        <dbReference type="SAM" id="MobiDB-lite"/>
    </source>
</evidence>
<dbReference type="AlphaFoldDB" id="A0A8H3FB26"/>
<dbReference type="SUPFAM" id="SSF53098">
    <property type="entry name" value="Ribonuclease H-like"/>
    <property type="match status" value="1"/>
</dbReference>
<dbReference type="InterPro" id="IPR012337">
    <property type="entry name" value="RNaseH-like_sf"/>
</dbReference>
<reference evidence="3" key="1">
    <citation type="submission" date="2021-03" db="EMBL/GenBank/DDBJ databases">
        <authorList>
            <person name="Tagirdzhanova G."/>
        </authorList>
    </citation>
    <scope>NUCLEOTIDE SEQUENCE</scope>
</reference>
<dbReference type="OrthoDB" id="3548481at2759"/>
<dbReference type="Pfam" id="PF00075">
    <property type="entry name" value="RNase_H"/>
    <property type="match status" value="1"/>
</dbReference>
<dbReference type="GO" id="GO:0004523">
    <property type="term" value="F:RNA-DNA hybrid ribonuclease activity"/>
    <property type="evidence" value="ECO:0007669"/>
    <property type="project" value="InterPro"/>
</dbReference>
<dbReference type="InterPro" id="IPR036397">
    <property type="entry name" value="RNaseH_sf"/>
</dbReference>
<proteinExistence type="predicted"/>
<organism evidence="3 4">
    <name type="scientific">Imshaugia aleurites</name>
    <dbReference type="NCBI Taxonomy" id="172621"/>
    <lineage>
        <taxon>Eukaryota</taxon>
        <taxon>Fungi</taxon>
        <taxon>Dikarya</taxon>
        <taxon>Ascomycota</taxon>
        <taxon>Pezizomycotina</taxon>
        <taxon>Lecanoromycetes</taxon>
        <taxon>OSLEUM clade</taxon>
        <taxon>Lecanoromycetidae</taxon>
        <taxon>Lecanorales</taxon>
        <taxon>Lecanorineae</taxon>
        <taxon>Parmeliaceae</taxon>
        <taxon>Imshaugia</taxon>
    </lineage>
</organism>
<feature type="region of interest" description="Disordered" evidence="1">
    <location>
        <begin position="22"/>
        <end position="87"/>
    </location>
</feature>
<gene>
    <name evidence="3" type="ORF">IMSHALPRED_005167</name>
</gene>
<dbReference type="PROSITE" id="PS50879">
    <property type="entry name" value="RNASE_H_1"/>
    <property type="match status" value="1"/>
</dbReference>
<feature type="compositionally biased region" description="Basic and acidic residues" evidence="1">
    <location>
        <begin position="28"/>
        <end position="42"/>
    </location>
</feature>
<name>A0A8H3FB26_9LECA</name>
<dbReference type="InterPro" id="IPR002156">
    <property type="entry name" value="RNaseH_domain"/>
</dbReference>
<evidence type="ECO:0000259" key="2">
    <source>
        <dbReference type="PROSITE" id="PS50879"/>
    </source>
</evidence>
<sequence>MAKAPTPRLLSSLKAEDLINQSEATFPHAREPRCVENTKEVDTPLGEDYIPFSDTSTESKQNESHVTNDEPQFRTHKAMSAERKRQRRRRCEAEIQLLRQAHIKKEMSRARKAARDTSNYSTFSLFDGNNDALVEDLEIPLYAINLVCPSEQIIIDQGVTSFAGQIIIRPHLEAMDYALDEYSGRRKIPGRMTFWVDASVSSRGVSGTAVAFRANSRAVGAKWIVRAYTVLEFDRLGTVHAEALAIMHALRIGLAKAINNDGTSAKPSDVVIFSDSVSALQKIEDFTYESQRWGKPLLSRIAFLANELTKVDVKLQLHWVPAHKGVPGNYLVDVLAKRAARREIQERRYLSTGRE</sequence>
<accession>A0A8H3FB26</accession>
<dbReference type="GO" id="GO:0003676">
    <property type="term" value="F:nucleic acid binding"/>
    <property type="evidence" value="ECO:0007669"/>
    <property type="project" value="InterPro"/>
</dbReference>
<evidence type="ECO:0000313" key="3">
    <source>
        <dbReference type="EMBL" id="CAF9921376.1"/>
    </source>
</evidence>
<evidence type="ECO:0000313" key="4">
    <source>
        <dbReference type="Proteomes" id="UP000664534"/>
    </source>
</evidence>
<dbReference type="CDD" id="cd09276">
    <property type="entry name" value="Rnase_HI_RT_non_LTR"/>
    <property type="match status" value="1"/>
</dbReference>